<comment type="caution">
    <text evidence="1">The sequence shown here is derived from an EMBL/GenBank/DDBJ whole genome shotgun (WGS) entry which is preliminary data.</text>
</comment>
<name>A0A8S3WDS1_PARAO</name>
<dbReference type="AlphaFoldDB" id="A0A8S3WDS1"/>
<keyword evidence="2" id="KW-1185">Reference proteome</keyword>
<dbReference type="Proteomes" id="UP000691718">
    <property type="component" value="Unassembled WGS sequence"/>
</dbReference>
<sequence length="95" mass="10973">MMDNQNEYNALRAFFRAKGGEVGGFAYGARMHRLFAQLEPSIIVTEQNLADRLRYILRSNIFDVAELERPRREAILSWVENSMAEDANPQAWMPP</sequence>
<organism evidence="1 2">
    <name type="scientific">Parnassius apollo</name>
    <name type="common">Apollo butterfly</name>
    <name type="synonym">Papilio apollo</name>
    <dbReference type="NCBI Taxonomy" id="110799"/>
    <lineage>
        <taxon>Eukaryota</taxon>
        <taxon>Metazoa</taxon>
        <taxon>Ecdysozoa</taxon>
        <taxon>Arthropoda</taxon>
        <taxon>Hexapoda</taxon>
        <taxon>Insecta</taxon>
        <taxon>Pterygota</taxon>
        <taxon>Neoptera</taxon>
        <taxon>Endopterygota</taxon>
        <taxon>Lepidoptera</taxon>
        <taxon>Glossata</taxon>
        <taxon>Ditrysia</taxon>
        <taxon>Papilionoidea</taxon>
        <taxon>Papilionidae</taxon>
        <taxon>Parnassiinae</taxon>
        <taxon>Parnassini</taxon>
        <taxon>Parnassius</taxon>
        <taxon>Parnassius</taxon>
    </lineage>
</organism>
<evidence type="ECO:0000313" key="2">
    <source>
        <dbReference type="Proteomes" id="UP000691718"/>
    </source>
</evidence>
<protein>
    <submittedName>
        <fullName evidence="1">(apollo) hypothetical protein</fullName>
    </submittedName>
</protein>
<dbReference type="OrthoDB" id="2194416at2759"/>
<accession>A0A8S3WDS1</accession>
<dbReference type="EMBL" id="CAJQZP010000288">
    <property type="protein sequence ID" value="CAG4954061.1"/>
    <property type="molecule type" value="Genomic_DNA"/>
</dbReference>
<gene>
    <name evidence="1" type="ORF">PAPOLLO_LOCUS5027</name>
</gene>
<proteinExistence type="predicted"/>
<reference evidence="1" key="1">
    <citation type="submission" date="2021-04" db="EMBL/GenBank/DDBJ databases">
        <authorList>
            <person name="Tunstrom K."/>
        </authorList>
    </citation>
    <scope>NUCLEOTIDE SEQUENCE</scope>
</reference>
<evidence type="ECO:0000313" key="1">
    <source>
        <dbReference type="EMBL" id="CAG4954061.1"/>
    </source>
</evidence>